<sequence length="107" mass="12030">MSEYVTEWNGKTFQQALSGDTPVLVDFWATWCGPCRMMAPVVDKVAQEYAGKLRVGKVNVDESPELAEKYMVMNIPTLVLLKGGEQVDRIVGARSPQDLKKWLDQLI</sequence>
<keyword evidence="6 10" id="KW-0676">Redox-active center</keyword>
<organism evidence="12 13">
    <name type="scientific">Candidatus Fimadaptatus faecigallinarum</name>
    <dbReference type="NCBI Taxonomy" id="2840814"/>
    <lineage>
        <taxon>Bacteria</taxon>
        <taxon>Bacillati</taxon>
        <taxon>Bacillota</taxon>
        <taxon>Clostridia</taxon>
        <taxon>Eubacteriales</taxon>
        <taxon>Candidatus Fimadaptatus</taxon>
    </lineage>
</organism>
<dbReference type="PROSITE" id="PS51352">
    <property type="entry name" value="THIOREDOXIN_2"/>
    <property type="match status" value="1"/>
</dbReference>
<dbReference type="Pfam" id="PF00085">
    <property type="entry name" value="Thioredoxin"/>
    <property type="match status" value="1"/>
</dbReference>
<dbReference type="FunFam" id="3.40.30.10:FF:000001">
    <property type="entry name" value="Thioredoxin"/>
    <property type="match status" value="1"/>
</dbReference>
<dbReference type="PRINTS" id="PR00421">
    <property type="entry name" value="THIOREDOXIN"/>
</dbReference>
<dbReference type="GO" id="GO:0005829">
    <property type="term" value="C:cytosol"/>
    <property type="evidence" value="ECO:0007669"/>
    <property type="project" value="TreeGrafter"/>
</dbReference>
<comment type="similarity">
    <text evidence="1 8">Belongs to the thioredoxin family.</text>
</comment>
<dbReference type="InterPro" id="IPR036249">
    <property type="entry name" value="Thioredoxin-like_sf"/>
</dbReference>
<evidence type="ECO:0000256" key="10">
    <source>
        <dbReference type="PIRSR" id="PIRSR000077-4"/>
    </source>
</evidence>
<dbReference type="PIRSF" id="PIRSF000077">
    <property type="entry name" value="Thioredoxin"/>
    <property type="match status" value="1"/>
</dbReference>
<feature type="active site" description="Nucleophile" evidence="9">
    <location>
        <position position="35"/>
    </location>
</feature>
<dbReference type="PANTHER" id="PTHR45663:SF11">
    <property type="entry name" value="GEO12009P1"/>
    <property type="match status" value="1"/>
</dbReference>
<evidence type="ECO:0000256" key="7">
    <source>
        <dbReference type="NCBIfam" id="TIGR01068"/>
    </source>
</evidence>
<evidence type="ECO:0000256" key="6">
    <source>
        <dbReference type="ARBA" id="ARBA00023284"/>
    </source>
</evidence>
<feature type="domain" description="Thioredoxin" evidence="11">
    <location>
        <begin position="1"/>
        <end position="107"/>
    </location>
</feature>
<dbReference type="GO" id="GO:0045454">
    <property type="term" value="P:cell redox homeostasis"/>
    <property type="evidence" value="ECO:0007669"/>
    <property type="project" value="TreeGrafter"/>
</dbReference>
<dbReference type="NCBIfam" id="TIGR01068">
    <property type="entry name" value="thioredoxin"/>
    <property type="match status" value="1"/>
</dbReference>
<keyword evidence="5 10" id="KW-1015">Disulfide bond</keyword>
<evidence type="ECO:0000256" key="5">
    <source>
        <dbReference type="ARBA" id="ARBA00023157"/>
    </source>
</evidence>
<evidence type="ECO:0000259" key="11">
    <source>
        <dbReference type="PROSITE" id="PS51352"/>
    </source>
</evidence>
<dbReference type="SUPFAM" id="SSF52833">
    <property type="entry name" value="Thioredoxin-like"/>
    <property type="match status" value="1"/>
</dbReference>
<protein>
    <recommendedName>
        <fullName evidence="2 7">Thioredoxin</fullName>
    </recommendedName>
</protein>
<evidence type="ECO:0000313" key="12">
    <source>
        <dbReference type="EMBL" id="HIU46412.1"/>
    </source>
</evidence>
<dbReference type="EMBL" id="DVNK01000027">
    <property type="protein sequence ID" value="HIU46412.1"/>
    <property type="molecule type" value="Genomic_DNA"/>
</dbReference>
<keyword evidence="3" id="KW-0813">Transport</keyword>
<accession>A0A9D1LR26</accession>
<comment type="caution">
    <text evidence="12">The sequence shown here is derived from an EMBL/GenBank/DDBJ whole genome shotgun (WGS) entry which is preliminary data.</text>
</comment>
<evidence type="ECO:0000256" key="8">
    <source>
        <dbReference type="PIRNR" id="PIRNR000077"/>
    </source>
</evidence>
<dbReference type="InterPro" id="IPR017937">
    <property type="entry name" value="Thioredoxin_CS"/>
</dbReference>
<dbReference type="Proteomes" id="UP000824123">
    <property type="component" value="Unassembled WGS sequence"/>
</dbReference>
<feature type="site" description="Contributes to redox potential value" evidence="9">
    <location>
        <position position="33"/>
    </location>
</feature>
<dbReference type="CDD" id="cd02947">
    <property type="entry name" value="TRX_family"/>
    <property type="match status" value="1"/>
</dbReference>
<proteinExistence type="inferred from homology"/>
<feature type="active site" description="Nucleophile" evidence="9">
    <location>
        <position position="32"/>
    </location>
</feature>
<feature type="site" description="Contributes to redox potential value" evidence="9">
    <location>
        <position position="34"/>
    </location>
</feature>
<dbReference type="InterPro" id="IPR013766">
    <property type="entry name" value="Thioredoxin_domain"/>
</dbReference>
<feature type="disulfide bond" description="Redox-active" evidence="10">
    <location>
        <begin position="32"/>
        <end position="35"/>
    </location>
</feature>
<dbReference type="PANTHER" id="PTHR45663">
    <property type="entry name" value="GEO12009P1"/>
    <property type="match status" value="1"/>
</dbReference>
<evidence type="ECO:0000256" key="3">
    <source>
        <dbReference type="ARBA" id="ARBA00022448"/>
    </source>
</evidence>
<dbReference type="AlphaFoldDB" id="A0A9D1LR26"/>
<dbReference type="GO" id="GO:0015035">
    <property type="term" value="F:protein-disulfide reductase activity"/>
    <property type="evidence" value="ECO:0007669"/>
    <property type="project" value="UniProtKB-UniRule"/>
</dbReference>
<evidence type="ECO:0000313" key="13">
    <source>
        <dbReference type="Proteomes" id="UP000824123"/>
    </source>
</evidence>
<reference evidence="12" key="2">
    <citation type="journal article" date="2021" name="PeerJ">
        <title>Extensive microbial diversity within the chicken gut microbiome revealed by metagenomics and culture.</title>
        <authorList>
            <person name="Gilroy R."/>
            <person name="Ravi A."/>
            <person name="Getino M."/>
            <person name="Pursley I."/>
            <person name="Horton D.L."/>
            <person name="Alikhan N.F."/>
            <person name="Baker D."/>
            <person name="Gharbi K."/>
            <person name="Hall N."/>
            <person name="Watson M."/>
            <person name="Adriaenssens E.M."/>
            <person name="Foster-Nyarko E."/>
            <person name="Jarju S."/>
            <person name="Secka A."/>
            <person name="Antonio M."/>
            <person name="Oren A."/>
            <person name="Chaudhuri R.R."/>
            <person name="La Ragione R."/>
            <person name="Hildebrand F."/>
            <person name="Pallen M.J."/>
        </authorList>
    </citation>
    <scope>NUCLEOTIDE SEQUENCE</scope>
    <source>
        <strain evidence="12">ChiSxjej2B14-8506</strain>
    </source>
</reference>
<dbReference type="PROSITE" id="PS00194">
    <property type="entry name" value="THIOREDOXIN_1"/>
    <property type="match status" value="1"/>
</dbReference>
<evidence type="ECO:0000256" key="1">
    <source>
        <dbReference type="ARBA" id="ARBA00008987"/>
    </source>
</evidence>
<keyword evidence="4" id="KW-0249">Electron transport</keyword>
<evidence type="ECO:0000256" key="4">
    <source>
        <dbReference type="ARBA" id="ARBA00022982"/>
    </source>
</evidence>
<gene>
    <name evidence="12" type="primary">trxA</name>
    <name evidence="12" type="ORF">IAC59_04060</name>
</gene>
<reference evidence="12" key="1">
    <citation type="submission" date="2020-10" db="EMBL/GenBank/DDBJ databases">
        <authorList>
            <person name="Gilroy R."/>
        </authorList>
    </citation>
    <scope>NUCLEOTIDE SEQUENCE</scope>
    <source>
        <strain evidence="12">ChiSxjej2B14-8506</strain>
    </source>
</reference>
<name>A0A9D1LR26_9FIRM</name>
<dbReference type="Gene3D" id="3.40.30.10">
    <property type="entry name" value="Glutaredoxin"/>
    <property type="match status" value="1"/>
</dbReference>
<dbReference type="InterPro" id="IPR005746">
    <property type="entry name" value="Thioredoxin"/>
</dbReference>
<evidence type="ECO:0000256" key="2">
    <source>
        <dbReference type="ARBA" id="ARBA00020570"/>
    </source>
</evidence>
<feature type="site" description="Deprotonates C-terminal active site Cys" evidence="9">
    <location>
        <position position="26"/>
    </location>
</feature>
<evidence type="ECO:0000256" key="9">
    <source>
        <dbReference type="PIRSR" id="PIRSR000077-1"/>
    </source>
</evidence>